<keyword evidence="9" id="KW-0325">Glycoprotein</keyword>
<evidence type="ECO:0000256" key="5">
    <source>
        <dbReference type="ARBA" id="ARBA00022729"/>
    </source>
</evidence>
<dbReference type="EMBL" id="LAYC01000001">
    <property type="protein sequence ID" value="KYK60999.1"/>
    <property type="molecule type" value="Genomic_DNA"/>
</dbReference>
<evidence type="ECO:0000256" key="3">
    <source>
        <dbReference type="ARBA" id="ARBA00022525"/>
    </source>
</evidence>
<proteinExistence type="inferred from homology"/>
<feature type="chain" id="PRO_5007581022" evidence="12">
    <location>
        <begin position="22"/>
        <end position="464"/>
    </location>
</feature>
<dbReference type="PRINTS" id="PR00792">
    <property type="entry name" value="PEPSIN"/>
</dbReference>
<dbReference type="InParanoid" id="A0A151GV73"/>
<dbReference type="GO" id="GO:0006508">
    <property type="term" value="P:proteolysis"/>
    <property type="evidence" value="ECO:0007669"/>
    <property type="project" value="UniProtKB-KW"/>
</dbReference>
<evidence type="ECO:0000256" key="1">
    <source>
        <dbReference type="ARBA" id="ARBA00004613"/>
    </source>
</evidence>
<name>A0A151GV73_DRECN</name>
<dbReference type="InterPro" id="IPR033121">
    <property type="entry name" value="PEPTIDASE_A1"/>
</dbReference>
<evidence type="ECO:0000313" key="15">
    <source>
        <dbReference type="Proteomes" id="UP000076580"/>
    </source>
</evidence>
<evidence type="ECO:0000256" key="12">
    <source>
        <dbReference type="SAM" id="SignalP"/>
    </source>
</evidence>
<comment type="caution">
    <text evidence="14">The sequence shown here is derived from an EMBL/GenBank/DDBJ whole genome shotgun (WGS) entry which is preliminary data.</text>
</comment>
<keyword evidence="5 12" id="KW-0732">Signal</keyword>
<protein>
    <submittedName>
        <fullName evidence="14">Eukaryotic aspartyl protease</fullName>
    </submittedName>
</protein>
<keyword evidence="4 11" id="KW-0645">Protease</keyword>
<evidence type="ECO:0000256" key="11">
    <source>
        <dbReference type="RuleBase" id="RU000454"/>
    </source>
</evidence>
<dbReference type="PROSITE" id="PS00141">
    <property type="entry name" value="ASP_PROTEASE"/>
    <property type="match status" value="2"/>
</dbReference>
<feature type="active site" evidence="10">
    <location>
        <position position="354"/>
    </location>
</feature>
<reference evidence="14 15" key="1">
    <citation type="journal article" date="2016" name="Sci. Rep.">
        <title>Insights into Adaptations to a Near-Obligate Nematode Endoparasitic Lifestyle from the Finished Genome of Drechmeria coniospora.</title>
        <authorList>
            <person name="Zhang L."/>
            <person name="Zhou Z."/>
            <person name="Guo Q."/>
            <person name="Fokkens L."/>
            <person name="Miskei M."/>
            <person name="Pocsi I."/>
            <person name="Zhang W."/>
            <person name="Chen M."/>
            <person name="Wang L."/>
            <person name="Sun Y."/>
            <person name="Donzelli B.G."/>
            <person name="Gibson D.M."/>
            <person name="Nelson D.R."/>
            <person name="Luo J.G."/>
            <person name="Rep M."/>
            <person name="Liu H."/>
            <person name="Yang S."/>
            <person name="Wang J."/>
            <person name="Krasnoff S.B."/>
            <person name="Xu Y."/>
            <person name="Molnar I."/>
            <person name="Lin M."/>
        </authorList>
    </citation>
    <scope>NUCLEOTIDE SEQUENCE [LARGE SCALE GENOMIC DNA]</scope>
    <source>
        <strain evidence="14 15">ARSEF 6962</strain>
    </source>
</reference>
<dbReference type="InterPro" id="IPR034163">
    <property type="entry name" value="Aspergillopepsin-like_cat_dom"/>
</dbReference>
<dbReference type="RefSeq" id="XP_040660351.1">
    <property type="nucleotide sequence ID" value="XM_040799468.1"/>
</dbReference>
<dbReference type="Pfam" id="PF00026">
    <property type="entry name" value="Asp"/>
    <property type="match status" value="1"/>
</dbReference>
<dbReference type="GO" id="GO:0004190">
    <property type="term" value="F:aspartic-type endopeptidase activity"/>
    <property type="evidence" value="ECO:0007669"/>
    <property type="project" value="UniProtKB-KW"/>
</dbReference>
<dbReference type="PANTHER" id="PTHR47966:SF23">
    <property type="entry name" value="ASPARTIC ENDOPEPTIDASE, PUTATIVE (AFU_ORTHOLOGUE AFUA_2G15950)-RELATED"/>
    <property type="match status" value="1"/>
</dbReference>
<evidence type="ECO:0000313" key="14">
    <source>
        <dbReference type="EMBL" id="KYK60999.1"/>
    </source>
</evidence>
<evidence type="ECO:0000256" key="9">
    <source>
        <dbReference type="ARBA" id="ARBA00023180"/>
    </source>
</evidence>
<dbReference type="InterPro" id="IPR001969">
    <property type="entry name" value="Aspartic_peptidase_AS"/>
</dbReference>
<evidence type="ECO:0000256" key="7">
    <source>
        <dbReference type="ARBA" id="ARBA00022801"/>
    </source>
</evidence>
<keyword evidence="6 11" id="KW-0064">Aspartyl protease</keyword>
<comment type="similarity">
    <text evidence="2 11">Belongs to the peptidase A1 family.</text>
</comment>
<dbReference type="InterPro" id="IPR001461">
    <property type="entry name" value="Aspartic_peptidase_A1"/>
</dbReference>
<feature type="domain" description="Peptidase A1" evidence="13">
    <location>
        <begin position="152"/>
        <end position="461"/>
    </location>
</feature>
<evidence type="ECO:0000256" key="4">
    <source>
        <dbReference type="ARBA" id="ARBA00022670"/>
    </source>
</evidence>
<keyword evidence="7 11" id="KW-0378">Hydrolase</keyword>
<organism evidence="14 15">
    <name type="scientific">Drechmeria coniospora</name>
    <name type="common">Nematophagous fungus</name>
    <name type="synonym">Meria coniospora</name>
    <dbReference type="NCBI Taxonomy" id="98403"/>
    <lineage>
        <taxon>Eukaryota</taxon>
        <taxon>Fungi</taxon>
        <taxon>Dikarya</taxon>
        <taxon>Ascomycota</taxon>
        <taxon>Pezizomycotina</taxon>
        <taxon>Sordariomycetes</taxon>
        <taxon>Hypocreomycetidae</taxon>
        <taxon>Hypocreales</taxon>
        <taxon>Ophiocordycipitaceae</taxon>
        <taxon>Drechmeria</taxon>
    </lineage>
</organism>
<dbReference type="PROSITE" id="PS51767">
    <property type="entry name" value="PEPTIDASE_A1"/>
    <property type="match status" value="1"/>
</dbReference>
<evidence type="ECO:0000256" key="6">
    <source>
        <dbReference type="ARBA" id="ARBA00022750"/>
    </source>
</evidence>
<keyword evidence="8" id="KW-0865">Zymogen</keyword>
<evidence type="ECO:0000256" key="2">
    <source>
        <dbReference type="ARBA" id="ARBA00007447"/>
    </source>
</evidence>
<sequence length="464" mass="49210">MQSHILVPIFVVAFLAVFTAASGIEKRSFTVHRVGNPNFSGHNGPRSLAKSYRKFGAPLPKGLAGALAAQNTRKRTLDTAPLVERRGFEYRWSGQRSRRAFSGASNNCPQGSVAGKKCWAGTAQSSMARQQANKTRQVGSVEAVPEQNDIEFLSPISIGGQAVNLAFDTGSSDLWVFSKQLNPAATTGHRVYDPAKSPSFSMIQGQNFSIRYGDGSAATGVVGTDVVNVGGAEFQAQPIELATAVTRTFVEDQNNDGLMGLAFSNLNTVKPQRQKTFFENVRATLSEPLFTADLRNNSTGAYTFGVIDASKFNGSLTWIPVNTTRGFWQFSSERFAVGGEPSQNASSGGQAIADTGTTLILADPNIVQGYYSRVPGARNSDKAGGVTVPCNAKLPDLDLDIGGLYMARVSGANINFAPVGNGSCFGGLQASPLGTMGIYGDIFFKSQFVVFNGGNNTLGMAPHA</sequence>
<gene>
    <name evidence="14" type="ORF">DCS_02139</name>
</gene>
<dbReference type="CDD" id="cd06097">
    <property type="entry name" value="Aspergillopepsin_like"/>
    <property type="match status" value="1"/>
</dbReference>
<dbReference type="GeneID" id="63714782"/>
<dbReference type="SUPFAM" id="SSF50630">
    <property type="entry name" value="Acid proteases"/>
    <property type="match status" value="1"/>
</dbReference>
<feature type="active site" evidence="10">
    <location>
        <position position="168"/>
    </location>
</feature>
<comment type="subcellular location">
    <subcellularLocation>
        <location evidence="1">Secreted</location>
    </subcellularLocation>
</comment>
<dbReference type="GO" id="GO:0005576">
    <property type="term" value="C:extracellular region"/>
    <property type="evidence" value="ECO:0007669"/>
    <property type="project" value="UniProtKB-SubCell"/>
</dbReference>
<dbReference type="InterPro" id="IPR021109">
    <property type="entry name" value="Peptidase_aspartic_dom_sf"/>
</dbReference>
<keyword evidence="3" id="KW-0964">Secreted</keyword>
<accession>A0A151GV73</accession>
<evidence type="ECO:0000256" key="8">
    <source>
        <dbReference type="ARBA" id="ARBA00023145"/>
    </source>
</evidence>
<dbReference type="FunFam" id="2.40.70.10:FF:000026">
    <property type="entry name" value="Endothiapepsin"/>
    <property type="match status" value="1"/>
</dbReference>
<dbReference type="STRING" id="98403.A0A151GV73"/>
<dbReference type="AlphaFoldDB" id="A0A151GV73"/>
<dbReference type="Gene3D" id="2.40.70.10">
    <property type="entry name" value="Acid Proteases"/>
    <property type="match status" value="2"/>
</dbReference>
<feature type="signal peptide" evidence="12">
    <location>
        <begin position="1"/>
        <end position="21"/>
    </location>
</feature>
<keyword evidence="15" id="KW-1185">Reference proteome</keyword>
<evidence type="ECO:0000256" key="10">
    <source>
        <dbReference type="PIRSR" id="PIRSR601461-1"/>
    </source>
</evidence>
<evidence type="ECO:0000259" key="13">
    <source>
        <dbReference type="PROSITE" id="PS51767"/>
    </source>
</evidence>
<dbReference type="PANTHER" id="PTHR47966">
    <property type="entry name" value="BETA-SITE APP-CLEAVING ENZYME, ISOFORM A-RELATED"/>
    <property type="match status" value="1"/>
</dbReference>
<dbReference type="Proteomes" id="UP000076580">
    <property type="component" value="Chromosome 01"/>
</dbReference>